<organism evidence="3 4">
    <name type="scientific">Hippocampus comes</name>
    <name type="common">Tiger tail seahorse</name>
    <dbReference type="NCBI Taxonomy" id="109280"/>
    <lineage>
        <taxon>Eukaryota</taxon>
        <taxon>Metazoa</taxon>
        <taxon>Chordata</taxon>
        <taxon>Craniata</taxon>
        <taxon>Vertebrata</taxon>
        <taxon>Euteleostomi</taxon>
        <taxon>Actinopterygii</taxon>
        <taxon>Neopterygii</taxon>
        <taxon>Teleostei</taxon>
        <taxon>Neoteleostei</taxon>
        <taxon>Acanthomorphata</taxon>
        <taxon>Syngnathiaria</taxon>
        <taxon>Syngnathiformes</taxon>
        <taxon>Syngnathoidei</taxon>
        <taxon>Syngnathidae</taxon>
        <taxon>Hippocampus</taxon>
    </lineage>
</organism>
<dbReference type="PANTHER" id="PTHR11249">
    <property type="entry name" value="GLIAL FACTOR NATURATION FACTOR"/>
    <property type="match status" value="1"/>
</dbReference>
<name>A0A3Q2XL13_HIPCM</name>
<dbReference type="GO" id="GO:0003779">
    <property type="term" value="F:actin binding"/>
    <property type="evidence" value="ECO:0007669"/>
    <property type="project" value="InterPro"/>
</dbReference>
<evidence type="ECO:0000313" key="4">
    <source>
        <dbReference type="Proteomes" id="UP000264820"/>
    </source>
</evidence>
<evidence type="ECO:0000313" key="3">
    <source>
        <dbReference type="Ensembl" id="ENSHCOP00000000641.1"/>
    </source>
</evidence>
<dbReference type="GO" id="GO:0071846">
    <property type="term" value="P:actin filament debranching"/>
    <property type="evidence" value="ECO:0007669"/>
    <property type="project" value="InterPro"/>
</dbReference>
<evidence type="ECO:0000259" key="2">
    <source>
        <dbReference type="PROSITE" id="PS51263"/>
    </source>
</evidence>
<dbReference type="Ensembl" id="ENSHCOT00000013434.1">
    <property type="protein sequence ID" value="ENSHCOP00000000641.1"/>
    <property type="gene ID" value="ENSHCOG00000001491.1"/>
</dbReference>
<reference evidence="3" key="2">
    <citation type="submission" date="2025-09" db="UniProtKB">
        <authorList>
            <consortium name="Ensembl"/>
        </authorList>
    </citation>
    <scope>IDENTIFICATION</scope>
</reference>
<dbReference type="GO" id="GO:0034316">
    <property type="term" value="P:negative regulation of Arp2/3 complex-mediated actin nucleation"/>
    <property type="evidence" value="ECO:0007669"/>
    <property type="project" value="TreeGrafter"/>
</dbReference>
<dbReference type="Pfam" id="PF00241">
    <property type="entry name" value="Cofilin_ADF"/>
    <property type="match status" value="1"/>
</dbReference>
<dbReference type="PROSITE" id="PS51263">
    <property type="entry name" value="ADF_H"/>
    <property type="match status" value="1"/>
</dbReference>
<comment type="similarity">
    <text evidence="1">Belongs to the actin-binding proteins ADF family. GMF subfamily.</text>
</comment>
<dbReference type="SMART" id="SM00102">
    <property type="entry name" value="ADF"/>
    <property type="match status" value="1"/>
</dbReference>
<accession>A0A3Q2XL13</accession>
<protein>
    <recommendedName>
        <fullName evidence="2">ADF-H domain-containing protein</fullName>
    </recommendedName>
</protein>
<sequence length="133" mass="15203">MMGTKLDDALQQKLRNLIHHKHALIFKLDDLFLVLDQEHENISLDDLRNKIPENQPRIIAYAYDYNGPSGTTTFHKMVIFVKPESSPGCSIRTLMAYAFSVGLVKDAMLTSTSLEILNKNDLTEQWVKNQLAR</sequence>
<proteinExistence type="inferred from homology"/>
<dbReference type="InterPro" id="IPR002108">
    <property type="entry name" value="ADF-H"/>
</dbReference>
<evidence type="ECO:0000256" key="1">
    <source>
        <dbReference type="ARBA" id="ARBA00010055"/>
    </source>
</evidence>
<dbReference type="AlphaFoldDB" id="A0A3Q2XL13"/>
<keyword evidence="4" id="KW-1185">Reference proteome</keyword>
<feature type="domain" description="ADF-H" evidence="2">
    <location>
        <begin position="1"/>
        <end position="132"/>
    </location>
</feature>
<dbReference type="GO" id="GO:0030864">
    <property type="term" value="C:cortical actin cytoskeleton"/>
    <property type="evidence" value="ECO:0007669"/>
    <property type="project" value="TreeGrafter"/>
</dbReference>
<dbReference type="InterPro" id="IPR029006">
    <property type="entry name" value="ADF-H/Gelsolin-like_dom_sf"/>
</dbReference>
<dbReference type="STRING" id="109280.ENSHCOP00000000641"/>
<dbReference type="Proteomes" id="UP000264820">
    <property type="component" value="Unplaced"/>
</dbReference>
<dbReference type="PANTHER" id="PTHR11249:SF2">
    <property type="entry name" value="GLIA MATURATION FACTOR"/>
    <property type="match status" value="1"/>
</dbReference>
<dbReference type="SUPFAM" id="SSF55753">
    <property type="entry name" value="Actin depolymerizing proteins"/>
    <property type="match status" value="1"/>
</dbReference>
<dbReference type="InterPro" id="IPR011171">
    <property type="entry name" value="GMF"/>
</dbReference>
<dbReference type="GO" id="GO:0071933">
    <property type="term" value="F:Arp2/3 complex binding"/>
    <property type="evidence" value="ECO:0007669"/>
    <property type="project" value="InterPro"/>
</dbReference>
<dbReference type="Gene3D" id="3.40.20.10">
    <property type="entry name" value="Severin"/>
    <property type="match status" value="1"/>
</dbReference>
<reference evidence="3" key="1">
    <citation type="submission" date="2025-08" db="UniProtKB">
        <authorList>
            <consortium name="Ensembl"/>
        </authorList>
    </citation>
    <scope>IDENTIFICATION</scope>
</reference>